<dbReference type="EMBL" id="JADIKC010000001">
    <property type="protein sequence ID" value="MBM7119981.1"/>
    <property type="molecule type" value="Genomic_DNA"/>
</dbReference>
<organism evidence="1 2">
    <name type="scientific">Dyella kyungheensis</name>
    <dbReference type="NCBI Taxonomy" id="1242174"/>
    <lineage>
        <taxon>Bacteria</taxon>
        <taxon>Pseudomonadati</taxon>
        <taxon>Pseudomonadota</taxon>
        <taxon>Gammaproteobacteria</taxon>
        <taxon>Lysobacterales</taxon>
        <taxon>Rhodanobacteraceae</taxon>
        <taxon>Dyella</taxon>
    </lineage>
</organism>
<name>A0ABS2JLR2_9GAMM</name>
<reference evidence="1 2" key="1">
    <citation type="submission" date="2020-10" db="EMBL/GenBank/DDBJ databases">
        <title>Phylogeny of dyella-like bacteria.</title>
        <authorList>
            <person name="Fu J."/>
        </authorList>
    </citation>
    <scope>NUCLEOTIDE SEQUENCE [LARGE SCALE GENOMIC DNA]</scope>
    <source>
        <strain evidence="1 2">THG-B117</strain>
    </source>
</reference>
<protein>
    <submittedName>
        <fullName evidence="1">Uncharacterized protein</fullName>
    </submittedName>
</protein>
<dbReference type="RefSeq" id="WP_204634440.1">
    <property type="nucleotide sequence ID" value="NZ_CP183983.1"/>
</dbReference>
<evidence type="ECO:0000313" key="1">
    <source>
        <dbReference type="EMBL" id="MBM7119981.1"/>
    </source>
</evidence>
<gene>
    <name evidence="1" type="ORF">ISP20_02305</name>
</gene>
<sequence>MTTIRIRMTGSREDADTLLTVLHGIDGIERVEELDDETAYARDDSSSNELTDDNGSELFMIEVLASDRLHGDAVRAVTEVEASLLGAVVEFVDEF</sequence>
<evidence type="ECO:0000313" key="2">
    <source>
        <dbReference type="Proteomes" id="UP001430065"/>
    </source>
</evidence>
<dbReference type="Proteomes" id="UP001430065">
    <property type="component" value="Unassembled WGS sequence"/>
</dbReference>
<proteinExistence type="predicted"/>
<keyword evidence="2" id="KW-1185">Reference proteome</keyword>
<comment type="caution">
    <text evidence="1">The sequence shown here is derived from an EMBL/GenBank/DDBJ whole genome shotgun (WGS) entry which is preliminary data.</text>
</comment>
<accession>A0ABS2JLR2</accession>